<keyword evidence="1" id="KW-0732">Signal</keyword>
<feature type="chain" id="PRO_5038721496" evidence="1">
    <location>
        <begin position="20"/>
        <end position="167"/>
    </location>
</feature>
<dbReference type="Proteomes" id="UP000295680">
    <property type="component" value="Unassembled WGS sequence"/>
</dbReference>
<evidence type="ECO:0000313" key="2">
    <source>
        <dbReference type="EMBL" id="TCO52458.1"/>
    </source>
</evidence>
<sequence>MRRIPLALSTVAAVSLLSACGNSPGAVECLNVALRPGIGVDIDPAFAPRVDSAAMKACWDGDCRTFDLKLEASTAASALPCTGNSPTDVCGAQAVPTGGKYTFAEVRNLPGKPIDITLSLAGPRMTPPQDQHLTVTPRTANVAPQCAGDQRQAGIIVSKDGTVSERR</sequence>
<organism evidence="2 3">
    <name type="scientific">Actinocrispum wychmicini</name>
    <dbReference type="NCBI Taxonomy" id="1213861"/>
    <lineage>
        <taxon>Bacteria</taxon>
        <taxon>Bacillati</taxon>
        <taxon>Actinomycetota</taxon>
        <taxon>Actinomycetes</taxon>
        <taxon>Pseudonocardiales</taxon>
        <taxon>Pseudonocardiaceae</taxon>
        <taxon>Actinocrispum</taxon>
    </lineage>
</organism>
<keyword evidence="3" id="KW-1185">Reference proteome</keyword>
<feature type="signal peptide" evidence="1">
    <location>
        <begin position="1"/>
        <end position="19"/>
    </location>
</feature>
<dbReference type="AlphaFoldDB" id="A0A4R2J7F6"/>
<dbReference type="EMBL" id="SLWS01000012">
    <property type="protein sequence ID" value="TCO52458.1"/>
    <property type="molecule type" value="Genomic_DNA"/>
</dbReference>
<gene>
    <name evidence="2" type="ORF">EV192_112190</name>
</gene>
<evidence type="ECO:0000313" key="3">
    <source>
        <dbReference type="Proteomes" id="UP000295680"/>
    </source>
</evidence>
<proteinExistence type="predicted"/>
<accession>A0A4R2J7F6</accession>
<evidence type="ECO:0000256" key="1">
    <source>
        <dbReference type="SAM" id="SignalP"/>
    </source>
</evidence>
<comment type="caution">
    <text evidence="2">The sequence shown here is derived from an EMBL/GenBank/DDBJ whole genome shotgun (WGS) entry which is preliminary data.</text>
</comment>
<dbReference type="PROSITE" id="PS51257">
    <property type="entry name" value="PROKAR_LIPOPROTEIN"/>
    <property type="match status" value="1"/>
</dbReference>
<reference evidence="2 3" key="1">
    <citation type="submission" date="2019-03" db="EMBL/GenBank/DDBJ databases">
        <title>Genomic Encyclopedia of Type Strains, Phase IV (KMG-IV): sequencing the most valuable type-strain genomes for metagenomic binning, comparative biology and taxonomic classification.</title>
        <authorList>
            <person name="Goeker M."/>
        </authorList>
    </citation>
    <scope>NUCLEOTIDE SEQUENCE [LARGE SCALE GENOMIC DNA]</scope>
    <source>
        <strain evidence="2 3">DSM 45934</strain>
    </source>
</reference>
<protein>
    <submittedName>
        <fullName evidence="2">Uncharacterized protein</fullName>
    </submittedName>
</protein>
<name>A0A4R2J7F6_9PSEU</name>